<protein>
    <submittedName>
        <fullName evidence="1">Uncharacterized protein</fullName>
    </submittedName>
</protein>
<gene>
    <name evidence="1" type="ORF">ABID43_000396</name>
</gene>
<dbReference type="EMBL" id="JBEPMM010000001">
    <property type="protein sequence ID" value="MET3690877.1"/>
    <property type="molecule type" value="Genomic_DNA"/>
</dbReference>
<dbReference type="Proteomes" id="UP001549145">
    <property type="component" value="Unassembled WGS sequence"/>
</dbReference>
<comment type="caution">
    <text evidence="1">The sequence shown here is derived from an EMBL/GenBank/DDBJ whole genome shotgun (WGS) entry which is preliminary data.</text>
</comment>
<evidence type="ECO:0000313" key="2">
    <source>
        <dbReference type="Proteomes" id="UP001549145"/>
    </source>
</evidence>
<reference evidence="1 2" key="1">
    <citation type="submission" date="2024-06" db="EMBL/GenBank/DDBJ databases">
        <title>Genomic Encyclopedia of Type Strains, Phase IV (KMG-IV): sequencing the most valuable type-strain genomes for metagenomic binning, comparative biology and taxonomic classification.</title>
        <authorList>
            <person name="Goeker M."/>
        </authorList>
    </citation>
    <scope>NUCLEOTIDE SEQUENCE [LARGE SCALE GENOMIC DNA]</scope>
    <source>
        <strain evidence="1 2">DSM 21331</strain>
    </source>
</reference>
<accession>A0ABV2L0L8</accession>
<dbReference type="RefSeq" id="WP_238275543.1">
    <property type="nucleotide sequence ID" value="NZ_BPQL01000007.1"/>
</dbReference>
<evidence type="ECO:0000313" key="1">
    <source>
        <dbReference type="EMBL" id="MET3690877.1"/>
    </source>
</evidence>
<proteinExistence type="predicted"/>
<organism evidence="1 2">
    <name type="scientific">Methylobacterium goesingense</name>
    <dbReference type="NCBI Taxonomy" id="243690"/>
    <lineage>
        <taxon>Bacteria</taxon>
        <taxon>Pseudomonadati</taxon>
        <taxon>Pseudomonadota</taxon>
        <taxon>Alphaproteobacteria</taxon>
        <taxon>Hyphomicrobiales</taxon>
        <taxon>Methylobacteriaceae</taxon>
        <taxon>Methylobacterium</taxon>
    </lineage>
</organism>
<keyword evidence="2" id="KW-1185">Reference proteome</keyword>
<name>A0ABV2L0L8_9HYPH</name>
<sequence length="107" mass="11273">MTELQTHSPQDLIEGIARGYAADATPPLTPELSETLRTALRSVGSDLSSDEPLDEAGVGRINEALDAFELDLGAVVGPRLDAVAPDGTLSFRQRSEAGRPLRAFGGQ</sequence>